<dbReference type="AlphaFoldDB" id="A0A1I1HLR5"/>
<dbReference type="InterPro" id="IPR017520">
    <property type="entry name" value="CHP03086"/>
</dbReference>
<protein>
    <submittedName>
        <fullName evidence="2">TIGR03086 family protein</fullName>
    </submittedName>
</protein>
<dbReference type="Pfam" id="PF11716">
    <property type="entry name" value="MDMPI_N"/>
    <property type="match status" value="1"/>
</dbReference>
<organism evidence="2 3">
    <name type="scientific">Nocardioides terrae</name>
    <dbReference type="NCBI Taxonomy" id="574651"/>
    <lineage>
        <taxon>Bacteria</taxon>
        <taxon>Bacillati</taxon>
        <taxon>Actinomycetota</taxon>
        <taxon>Actinomycetes</taxon>
        <taxon>Propionibacteriales</taxon>
        <taxon>Nocardioidaceae</taxon>
        <taxon>Nocardioides</taxon>
    </lineage>
</organism>
<dbReference type="Gene3D" id="1.20.120.450">
    <property type="entry name" value="dinb family like domain"/>
    <property type="match status" value="1"/>
</dbReference>
<evidence type="ECO:0000313" key="3">
    <source>
        <dbReference type="Proteomes" id="UP000198832"/>
    </source>
</evidence>
<dbReference type="InterPro" id="IPR024344">
    <property type="entry name" value="MDMPI_metal-binding"/>
</dbReference>
<dbReference type="OrthoDB" id="5185819at2"/>
<dbReference type="InterPro" id="IPR017517">
    <property type="entry name" value="Maleyloyr_isom"/>
</dbReference>
<evidence type="ECO:0000313" key="2">
    <source>
        <dbReference type="EMBL" id="SFC22020.1"/>
    </source>
</evidence>
<dbReference type="EMBL" id="FOLB01000004">
    <property type="protein sequence ID" value="SFC22020.1"/>
    <property type="molecule type" value="Genomic_DNA"/>
</dbReference>
<dbReference type="STRING" id="574651.SAMN04487968_104284"/>
<dbReference type="InterPro" id="IPR034660">
    <property type="entry name" value="DinB/YfiT-like"/>
</dbReference>
<feature type="domain" description="Mycothiol-dependent maleylpyruvate isomerase metal-binding" evidence="1">
    <location>
        <begin position="11"/>
        <end position="121"/>
    </location>
</feature>
<reference evidence="2 3" key="1">
    <citation type="submission" date="2016-10" db="EMBL/GenBank/DDBJ databases">
        <authorList>
            <person name="de Groot N.N."/>
        </authorList>
    </citation>
    <scope>NUCLEOTIDE SEQUENCE [LARGE SCALE GENOMIC DNA]</scope>
    <source>
        <strain evidence="2 3">CGMCC 1.7056</strain>
    </source>
</reference>
<dbReference type="RefSeq" id="WP_091122154.1">
    <property type="nucleotide sequence ID" value="NZ_FOLB01000004.1"/>
</dbReference>
<name>A0A1I1HLR5_9ACTN</name>
<sequence length="185" mass="20193">MSPAEQHAHDAQRFAALTETASADDWSRPAPVEGWTARDVVRHLVEWLPGFVSRAGVELTPVPVSEDPVAAWRARADEVQRVLEEQGDVVYASPMLGEMPLAVAINQFYTTDIWMHSWDLARALGADFDLGEERSAQTLAGMQPMDAVLRSSGQFGPAVPVPDDASAQERFVGFIGRDPAWHAAS</sequence>
<keyword evidence="3" id="KW-1185">Reference proteome</keyword>
<dbReference type="SUPFAM" id="SSF109854">
    <property type="entry name" value="DinB/YfiT-like putative metalloenzymes"/>
    <property type="match status" value="1"/>
</dbReference>
<dbReference type="NCBIfam" id="TIGR03083">
    <property type="entry name" value="maleylpyruvate isomerase family mycothiol-dependent enzyme"/>
    <property type="match status" value="1"/>
</dbReference>
<gene>
    <name evidence="2" type="ORF">SAMN04487968_104284</name>
</gene>
<evidence type="ECO:0000259" key="1">
    <source>
        <dbReference type="Pfam" id="PF11716"/>
    </source>
</evidence>
<proteinExistence type="predicted"/>
<dbReference type="Proteomes" id="UP000198832">
    <property type="component" value="Unassembled WGS sequence"/>
</dbReference>
<accession>A0A1I1HLR5</accession>
<dbReference type="GO" id="GO:0046872">
    <property type="term" value="F:metal ion binding"/>
    <property type="evidence" value="ECO:0007669"/>
    <property type="project" value="InterPro"/>
</dbReference>
<dbReference type="NCBIfam" id="TIGR03086">
    <property type="entry name" value="TIGR03086 family metal-binding protein"/>
    <property type="match status" value="1"/>
</dbReference>